<keyword evidence="3" id="KW-1185">Reference proteome</keyword>
<dbReference type="GeneID" id="54587205"/>
<organism evidence="2 3">
    <name type="scientific">Trematosphaeria pertusa</name>
    <dbReference type="NCBI Taxonomy" id="390896"/>
    <lineage>
        <taxon>Eukaryota</taxon>
        <taxon>Fungi</taxon>
        <taxon>Dikarya</taxon>
        <taxon>Ascomycota</taxon>
        <taxon>Pezizomycotina</taxon>
        <taxon>Dothideomycetes</taxon>
        <taxon>Pleosporomycetidae</taxon>
        <taxon>Pleosporales</taxon>
        <taxon>Massarineae</taxon>
        <taxon>Trematosphaeriaceae</taxon>
        <taxon>Trematosphaeria</taxon>
    </lineage>
</organism>
<evidence type="ECO:0000313" key="2">
    <source>
        <dbReference type="EMBL" id="KAF2244350.1"/>
    </source>
</evidence>
<reference evidence="2" key="1">
    <citation type="journal article" date="2020" name="Stud. Mycol.">
        <title>101 Dothideomycetes genomes: a test case for predicting lifestyles and emergence of pathogens.</title>
        <authorList>
            <person name="Haridas S."/>
            <person name="Albert R."/>
            <person name="Binder M."/>
            <person name="Bloem J."/>
            <person name="Labutti K."/>
            <person name="Salamov A."/>
            <person name="Andreopoulos B."/>
            <person name="Baker S."/>
            <person name="Barry K."/>
            <person name="Bills G."/>
            <person name="Bluhm B."/>
            <person name="Cannon C."/>
            <person name="Castanera R."/>
            <person name="Culley D."/>
            <person name="Daum C."/>
            <person name="Ezra D."/>
            <person name="Gonzalez J."/>
            <person name="Henrissat B."/>
            <person name="Kuo A."/>
            <person name="Liang C."/>
            <person name="Lipzen A."/>
            <person name="Lutzoni F."/>
            <person name="Magnuson J."/>
            <person name="Mondo S."/>
            <person name="Nolan M."/>
            <person name="Ohm R."/>
            <person name="Pangilinan J."/>
            <person name="Park H.-J."/>
            <person name="Ramirez L."/>
            <person name="Alfaro M."/>
            <person name="Sun H."/>
            <person name="Tritt A."/>
            <person name="Yoshinaga Y."/>
            <person name="Zwiers L.-H."/>
            <person name="Turgeon B."/>
            <person name="Goodwin S."/>
            <person name="Spatafora J."/>
            <person name="Crous P."/>
            <person name="Grigoriev I."/>
        </authorList>
    </citation>
    <scope>NUCLEOTIDE SEQUENCE</scope>
    <source>
        <strain evidence="2">CBS 122368</strain>
    </source>
</reference>
<gene>
    <name evidence="2" type="ORF">BU26DRAFT_569339</name>
</gene>
<dbReference type="Proteomes" id="UP000800094">
    <property type="component" value="Unassembled WGS sequence"/>
</dbReference>
<evidence type="ECO:0000256" key="1">
    <source>
        <dbReference type="SAM" id="MobiDB-lite"/>
    </source>
</evidence>
<dbReference type="EMBL" id="ML987203">
    <property type="protein sequence ID" value="KAF2244350.1"/>
    <property type="molecule type" value="Genomic_DNA"/>
</dbReference>
<accession>A0A6A6I415</accession>
<dbReference type="AlphaFoldDB" id="A0A6A6I415"/>
<dbReference type="OrthoDB" id="4413570at2759"/>
<evidence type="ECO:0000313" key="3">
    <source>
        <dbReference type="Proteomes" id="UP000800094"/>
    </source>
</evidence>
<protein>
    <recommendedName>
        <fullName evidence="4">F-box domain-containing protein</fullName>
    </recommendedName>
</protein>
<sequence length="446" mass="49301">MAGASPRLLALPLELRELIYREALLQPSRGTELLRVCREVYSDAHKLLFQRPLLVRSQPALHQWLEQAPQDLLQHVTEAILDLQDVDLRPLLSPIVSPTTEPDSVPRLRVWELYESELEQLSQALGKLRNVKTFTLRALPGRQSHLYREFLMKVLGLLGTLFPGLQDLSLQGNLHHQSLAFLRSLQELRALSFDGFSASSSSETAEILSSLQLTSISLVCQHTMLTPSHHQHSTFTSKPQCFTGDVLRTISQLASFSVTESIAAPSPALFFTSEILSSLHSHKTLAGLSISLSHTPEPETFEALEEFLDKSSSIGRLELDWPDLDPNILEAYLLLPNSLKSFWIRTKNMAAAFDALWTILEHREAGNAPQLSRVVLIRKKWNADGIGENIGGGYSAPTGSAHTGGRGQVGIEESSATDDSDEANVALAKRRLNALGILVEWCTDVG</sequence>
<name>A0A6A6I415_9PLEO</name>
<proteinExistence type="predicted"/>
<evidence type="ECO:0008006" key="4">
    <source>
        <dbReference type="Google" id="ProtNLM"/>
    </source>
</evidence>
<feature type="region of interest" description="Disordered" evidence="1">
    <location>
        <begin position="394"/>
        <end position="418"/>
    </location>
</feature>
<dbReference type="RefSeq" id="XP_033679354.1">
    <property type="nucleotide sequence ID" value="XM_033833875.1"/>
</dbReference>